<evidence type="ECO:0000256" key="2">
    <source>
        <dbReference type="ARBA" id="ARBA00022603"/>
    </source>
</evidence>
<keyword evidence="11" id="KW-1185">Reference proteome</keyword>
<dbReference type="InterPro" id="IPR001091">
    <property type="entry name" value="RM_Methyltransferase"/>
</dbReference>
<evidence type="ECO:0000313" key="10">
    <source>
        <dbReference type="EMBL" id="QXI06556.1"/>
    </source>
</evidence>
<protein>
    <recommendedName>
        <fullName evidence="8">Methyltransferase</fullName>
        <ecNumber evidence="8">2.1.1.-</ecNumber>
    </recommendedName>
</protein>
<evidence type="ECO:0000256" key="8">
    <source>
        <dbReference type="RuleBase" id="RU362026"/>
    </source>
</evidence>
<organism evidence="10 11">
    <name type="scientific">Pseudomonas tensinigenes</name>
    <dbReference type="NCBI Taxonomy" id="2745511"/>
    <lineage>
        <taxon>Bacteria</taxon>
        <taxon>Pseudomonadati</taxon>
        <taxon>Pseudomonadota</taxon>
        <taxon>Gammaproteobacteria</taxon>
        <taxon>Pseudomonadales</taxon>
        <taxon>Pseudomonadaceae</taxon>
        <taxon>Pseudomonas</taxon>
    </lineage>
</organism>
<proteinExistence type="inferred from homology"/>
<evidence type="ECO:0000256" key="6">
    <source>
        <dbReference type="ARBA" id="ARBA00023125"/>
    </source>
</evidence>
<dbReference type="EMBL" id="CP077089">
    <property type="protein sequence ID" value="QXI06556.1"/>
    <property type="molecule type" value="Genomic_DNA"/>
</dbReference>
<name>A0ABX8PZW7_9PSED</name>
<evidence type="ECO:0000256" key="4">
    <source>
        <dbReference type="ARBA" id="ARBA00022691"/>
    </source>
</evidence>
<dbReference type="SUPFAM" id="SSF53335">
    <property type="entry name" value="S-adenosyl-L-methionine-dependent methyltransferases"/>
    <property type="match status" value="1"/>
</dbReference>
<keyword evidence="3" id="KW-0808">Transferase</keyword>
<evidence type="ECO:0000313" key="11">
    <source>
        <dbReference type="Proteomes" id="UP000646386"/>
    </source>
</evidence>
<dbReference type="Pfam" id="PF01555">
    <property type="entry name" value="N6_N4_Mtase"/>
    <property type="match status" value="1"/>
</dbReference>
<keyword evidence="2" id="KW-0489">Methyltransferase</keyword>
<reference evidence="10 11" key="2">
    <citation type="journal article" date="2021" name="Microorganisms">
        <title>The Ever-Expanding Pseudomonas Genus: Description of 43 New Species and Partition of the Pseudomonas putida Group.</title>
        <authorList>
            <person name="Girard L."/>
            <person name="Lood C."/>
            <person name="Hofte M."/>
            <person name="Vandamme P."/>
            <person name="Rokni-Zadeh H."/>
            <person name="van Noort V."/>
            <person name="Lavigne R."/>
            <person name="De Mot R."/>
        </authorList>
    </citation>
    <scope>NUCLEOTIDE SEQUENCE [LARGE SCALE GENOMIC DNA]</scope>
    <source>
        <strain evidence="10 11">ZA 5.3</strain>
    </source>
</reference>
<dbReference type="InterPro" id="IPR017985">
    <property type="entry name" value="MeTrfase_CN4_CS"/>
</dbReference>
<dbReference type="InterPro" id="IPR029063">
    <property type="entry name" value="SAM-dependent_MTases_sf"/>
</dbReference>
<comment type="similarity">
    <text evidence="1">Belongs to the N(4)/N(6)-methyltransferase family. N(4) subfamily.</text>
</comment>
<dbReference type="EC" id="2.1.1.-" evidence="8"/>
<evidence type="ECO:0000256" key="3">
    <source>
        <dbReference type="ARBA" id="ARBA00022679"/>
    </source>
</evidence>
<dbReference type="InterPro" id="IPR002941">
    <property type="entry name" value="DNA_methylase_N4/N6"/>
</dbReference>
<dbReference type="Gene3D" id="3.40.50.150">
    <property type="entry name" value="Vaccinia Virus protein VP39"/>
    <property type="match status" value="1"/>
</dbReference>
<sequence length="421" mass="48750">MATIYNSDARKLNKLIADNSIDTTITSPPYFDMKDYGHKNQIGFGQDYNAYLEDLSKVMKSVFTATKESGSLWVIIDTFKRNDTVIPLPFDFSRIATEAGWKLQDIIIWKKDKTVPWSRKGATRKIFEYVLFFTKSSNFKYYSDRTRDTKDLKEWWIKYPERYSPFGKSLEEIWEFSIPTQGSWGEGYIKHFCPLPEDLVRRIITLTTDEGDMILDPFSGSGTVPAQAAFMKRDYSGFELNAEYVKMFKTYLKKNLKSRVIEYERSTHSPSQEEFKENIIKLRILKFAKVLIKKSKIYDISISHILAIRSDETKLGAHQVSAAKYIVLIEPTNTIEQIKEELSKIIGCAPLSKFGISAELIIKTEFSEFESECENQELYIYSTSNTHKFKEKTANKKIKINEKAIISNIEISINETAYRSI</sequence>
<evidence type="ECO:0000256" key="7">
    <source>
        <dbReference type="ARBA" id="ARBA00049120"/>
    </source>
</evidence>
<dbReference type="PRINTS" id="PR00508">
    <property type="entry name" value="S21N4MTFRASE"/>
</dbReference>
<feature type="domain" description="DNA methylase N-4/N-6" evidence="9">
    <location>
        <begin position="21"/>
        <end position="249"/>
    </location>
</feature>
<reference evidence="10 11" key="1">
    <citation type="journal article" date="2020" name="Microorganisms">
        <title>Reliable Identification of Environmental Pseudomonas Isolates Using the rpoD Gene.</title>
        <authorList>
            <consortium name="The Broad Institute Genome Sequencing Platform"/>
            <person name="Girard L."/>
            <person name="Lood C."/>
            <person name="Rokni-Zadeh H."/>
            <person name="van Noort V."/>
            <person name="Lavigne R."/>
            <person name="De Mot R."/>
        </authorList>
    </citation>
    <scope>NUCLEOTIDE SEQUENCE [LARGE SCALE GENOMIC DNA]</scope>
    <source>
        <strain evidence="10 11">ZA 5.3</strain>
    </source>
</reference>
<evidence type="ECO:0000256" key="5">
    <source>
        <dbReference type="ARBA" id="ARBA00022747"/>
    </source>
</evidence>
<evidence type="ECO:0000259" key="9">
    <source>
        <dbReference type="Pfam" id="PF01555"/>
    </source>
</evidence>
<dbReference type="Proteomes" id="UP000646386">
    <property type="component" value="Chromosome"/>
</dbReference>
<keyword evidence="5" id="KW-0680">Restriction system</keyword>
<keyword evidence="6" id="KW-0238">DNA-binding</keyword>
<dbReference type="PROSITE" id="PS00093">
    <property type="entry name" value="N4_MTASE"/>
    <property type="match status" value="1"/>
</dbReference>
<keyword evidence="4" id="KW-0949">S-adenosyl-L-methionine</keyword>
<accession>A0ABX8PZW7</accession>
<gene>
    <name evidence="10" type="ORF">HU718_002360</name>
</gene>
<comment type="catalytic activity">
    <reaction evidence="7">
        <text>a 2'-deoxycytidine in DNA + S-adenosyl-L-methionine = an N(4)-methyl-2'-deoxycytidine in DNA + S-adenosyl-L-homocysteine + H(+)</text>
        <dbReference type="Rhea" id="RHEA:16857"/>
        <dbReference type="Rhea" id="RHEA-COMP:11369"/>
        <dbReference type="Rhea" id="RHEA-COMP:13674"/>
        <dbReference type="ChEBI" id="CHEBI:15378"/>
        <dbReference type="ChEBI" id="CHEBI:57856"/>
        <dbReference type="ChEBI" id="CHEBI:59789"/>
        <dbReference type="ChEBI" id="CHEBI:85452"/>
        <dbReference type="ChEBI" id="CHEBI:137933"/>
        <dbReference type="EC" id="2.1.1.113"/>
    </reaction>
</comment>
<evidence type="ECO:0000256" key="1">
    <source>
        <dbReference type="ARBA" id="ARBA00010203"/>
    </source>
</evidence>
<dbReference type="RefSeq" id="WP_186613087.1">
    <property type="nucleotide sequence ID" value="NZ_CP077089.1"/>
</dbReference>